<evidence type="ECO:0000256" key="1">
    <source>
        <dbReference type="SAM" id="MobiDB-lite"/>
    </source>
</evidence>
<dbReference type="RefSeq" id="WP_190725343.1">
    <property type="nucleotide sequence ID" value="NZ_CP061539.1"/>
</dbReference>
<evidence type="ECO:0000313" key="3">
    <source>
        <dbReference type="Proteomes" id="UP000516404"/>
    </source>
</evidence>
<evidence type="ECO:0000313" key="2">
    <source>
        <dbReference type="EMBL" id="QNV38747.1"/>
    </source>
</evidence>
<gene>
    <name evidence="2" type="ORF">IDM49_05770</name>
</gene>
<dbReference type="KEGG" id="rter:IDM49_05770"/>
<sequence>MSTRKRICIGLSLLFLAGLLGLSVGLDVVHGGPTFNGKSLLALVLGFAGWYEISDALDIAQHNEEVELQEFRRREALGQWEVDPHGNQSDGHGSELAA</sequence>
<proteinExistence type="predicted"/>
<protein>
    <submittedName>
        <fullName evidence="2">Uncharacterized protein</fullName>
    </submittedName>
</protein>
<keyword evidence="3" id="KW-1185">Reference proteome</keyword>
<reference evidence="2 3" key="1">
    <citation type="submission" date="2020-09" db="EMBL/GenBank/DDBJ databases">
        <title>Investigation of environmental microbes.</title>
        <authorList>
            <person name="Ou Y."/>
            <person name="Kang Q."/>
        </authorList>
    </citation>
    <scope>NUCLEOTIDE SEQUENCE [LARGE SCALE GENOMIC DNA]</scope>
    <source>
        <strain evidence="2 3">KJZ-14</strain>
    </source>
</reference>
<dbReference type="AlphaFoldDB" id="A0A7H2BGF1"/>
<feature type="region of interest" description="Disordered" evidence="1">
    <location>
        <begin position="79"/>
        <end position="98"/>
    </location>
</feature>
<organism evidence="2 3">
    <name type="scientific">Rothia terrae</name>
    <dbReference type="NCBI Taxonomy" id="396015"/>
    <lineage>
        <taxon>Bacteria</taxon>
        <taxon>Bacillati</taxon>
        <taxon>Actinomycetota</taxon>
        <taxon>Actinomycetes</taxon>
        <taxon>Micrococcales</taxon>
        <taxon>Micrococcaceae</taxon>
        <taxon>Rothia</taxon>
    </lineage>
</organism>
<accession>A0A7H2BGF1</accession>
<dbReference type="EMBL" id="CP061539">
    <property type="protein sequence ID" value="QNV38747.1"/>
    <property type="molecule type" value="Genomic_DNA"/>
</dbReference>
<name>A0A7H2BGF1_9MICC</name>
<dbReference type="Proteomes" id="UP000516404">
    <property type="component" value="Chromosome"/>
</dbReference>
<dbReference type="GeneID" id="96623737"/>